<dbReference type="InterPro" id="IPR020904">
    <property type="entry name" value="Sc_DH/Rdtase_CS"/>
</dbReference>
<dbReference type="CDD" id="cd05233">
    <property type="entry name" value="SDR_c"/>
    <property type="match status" value="1"/>
</dbReference>
<evidence type="ECO:0000313" key="4">
    <source>
        <dbReference type="EMBL" id="AXY55693.1"/>
    </source>
</evidence>
<evidence type="ECO:0000256" key="2">
    <source>
        <dbReference type="ARBA" id="ARBA00023002"/>
    </source>
</evidence>
<dbReference type="InterPro" id="IPR057326">
    <property type="entry name" value="KR_dom"/>
</dbReference>
<gene>
    <name evidence="4" type="ORF">CDG60_03240</name>
</gene>
<reference evidence="5" key="1">
    <citation type="submission" date="2018-09" db="EMBL/GenBank/DDBJ databases">
        <title>The complete genome of Acinetobacter sp. strain WCHAc010005.</title>
        <authorList>
            <person name="Hu Y."/>
            <person name="Long H."/>
            <person name="Feng Y."/>
            <person name="Zong Z."/>
        </authorList>
    </citation>
    <scope>NUCLEOTIDE SEQUENCE [LARGE SCALE GENOMIC DNA]</scope>
    <source>
        <strain evidence="5">WCHAc010005</strain>
    </source>
</reference>
<organism evidence="4 5">
    <name type="scientific">Acinetobacter chinensis</name>
    <dbReference type="NCBI Taxonomy" id="2004650"/>
    <lineage>
        <taxon>Bacteria</taxon>
        <taxon>Pseudomonadati</taxon>
        <taxon>Pseudomonadota</taxon>
        <taxon>Gammaproteobacteria</taxon>
        <taxon>Moraxellales</taxon>
        <taxon>Moraxellaceae</taxon>
        <taxon>Acinetobacter</taxon>
    </lineage>
</organism>
<dbReference type="AlphaFoldDB" id="A0A3B7LZE7"/>
<dbReference type="Gene3D" id="3.40.50.720">
    <property type="entry name" value="NAD(P)-binding Rossmann-like Domain"/>
    <property type="match status" value="1"/>
</dbReference>
<dbReference type="EMBL" id="CP032134">
    <property type="protein sequence ID" value="AXY55693.1"/>
    <property type="molecule type" value="Genomic_DNA"/>
</dbReference>
<dbReference type="InterPro" id="IPR002347">
    <property type="entry name" value="SDR_fam"/>
</dbReference>
<name>A0A3B7LZE7_9GAMM</name>
<protein>
    <submittedName>
        <fullName evidence="4">SDR family oxidoreductase</fullName>
    </submittedName>
</protein>
<dbReference type="InterPro" id="IPR036291">
    <property type="entry name" value="NAD(P)-bd_dom_sf"/>
</dbReference>
<proteinExistence type="inferred from homology"/>
<dbReference type="Proteomes" id="UP000263753">
    <property type="component" value="Chromosome"/>
</dbReference>
<keyword evidence="2" id="KW-0560">Oxidoreductase</keyword>
<dbReference type="SMART" id="SM00822">
    <property type="entry name" value="PKS_KR"/>
    <property type="match status" value="1"/>
</dbReference>
<dbReference type="PROSITE" id="PS00061">
    <property type="entry name" value="ADH_SHORT"/>
    <property type="match status" value="1"/>
</dbReference>
<dbReference type="KEGG" id="achi:CDG60_03240"/>
<dbReference type="PANTHER" id="PTHR43477">
    <property type="entry name" value="DIHYDROANTICAPSIN 7-DEHYDROGENASE"/>
    <property type="match status" value="1"/>
</dbReference>
<dbReference type="PANTHER" id="PTHR43477:SF1">
    <property type="entry name" value="DIHYDROANTICAPSIN 7-DEHYDROGENASE"/>
    <property type="match status" value="1"/>
</dbReference>
<comment type="similarity">
    <text evidence="1">Belongs to the short-chain dehydrogenases/reductases (SDR) family.</text>
</comment>
<dbReference type="InterPro" id="IPR051122">
    <property type="entry name" value="SDR_DHRS6-like"/>
</dbReference>
<accession>A0A3B7LZE7</accession>
<dbReference type="RefSeq" id="WP_087513709.1">
    <property type="nucleotide sequence ID" value="NZ_CP032134.1"/>
</dbReference>
<dbReference type="SUPFAM" id="SSF51735">
    <property type="entry name" value="NAD(P)-binding Rossmann-fold domains"/>
    <property type="match status" value="1"/>
</dbReference>
<dbReference type="GO" id="GO:0016491">
    <property type="term" value="F:oxidoreductase activity"/>
    <property type="evidence" value="ECO:0007669"/>
    <property type="project" value="UniProtKB-KW"/>
</dbReference>
<dbReference type="Pfam" id="PF13561">
    <property type="entry name" value="adh_short_C2"/>
    <property type="match status" value="1"/>
</dbReference>
<dbReference type="PRINTS" id="PR00081">
    <property type="entry name" value="GDHRDH"/>
</dbReference>
<dbReference type="FunFam" id="3.40.50.720:FF:000084">
    <property type="entry name" value="Short-chain dehydrogenase reductase"/>
    <property type="match status" value="1"/>
</dbReference>
<evidence type="ECO:0000256" key="1">
    <source>
        <dbReference type="ARBA" id="ARBA00006484"/>
    </source>
</evidence>
<evidence type="ECO:0000259" key="3">
    <source>
        <dbReference type="SMART" id="SM00822"/>
    </source>
</evidence>
<feature type="domain" description="Ketoreductase" evidence="3">
    <location>
        <begin position="6"/>
        <end position="171"/>
    </location>
</feature>
<sequence>MRLKNKTILISGATSGIGLASAQRAIQEGAFVYFTARNTEALAQTQALLGQQSHGIQCDHASVHQQQSMVSYLQHSAVHLDAVFLNAGNVHHEAFGQWDEQKFDEVFNTNIKGPFFLLQSLLPLLNPGCSVVLCGSTSIHIALPQSSVYAASKIALRSLVKTLSRELLSQQIRFNLLSPGPTQTPALDKIASDASAKMKLRAEIEQLVPLNRMADSSEIADAFIYLASAESRFVIGTELLIDGGVANL</sequence>
<evidence type="ECO:0000313" key="5">
    <source>
        <dbReference type="Proteomes" id="UP000263753"/>
    </source>
</evidence>